<keyword evidence="4" id="KW-1185">Reference proteome</keyword>
<evidence type="ECO:0000313" key="3">
    <source>
        <dbReference type="EMBL" id="KAG9473530.1"/>
    </source>
</evidence>
<dbReference type="AlphaFoldDB" id="A0A8J6EQZ6"/>
<comment type="caution">
    <text evidence="3">The sequence shown here is derived from an EMBL/GenBank/DDBJ whole genome shotgun (WGS) entry which is preliminary data.</text>
</comment>
<accession>A0A8J6EQZ6</accession>
<dbReference type="PANTHER" id="PTHR16270:SF5">
    <property type="entry name" value="HYPOTHETICAL LOC287798"/>
    <property type="match status" value="1"/>
</dbReference>
<evidence type="ECO:0000313" key="4">
    <source>
        <dbReference type="Proteomes" id="UP000770717"/>
    </source>
</evidence>
<evidence type="ECO:0008006" key="5">
    <source>
        <dbReference type="Google" id="ProtNLM"/>
    </source>
</evidence>
<keyword evidence="2" id="KW-0732">Signal</keyword>
<dbReference type="Proteomes" id="UP000770717">
    <property type="component" value="Unassembled WGS sequence"/>
</dbReference>
<name>A0A8J6EQZ6_ELECQ</name>
<feature type="signal peptide" evidence="2">
    <location>
        <begin position="1"/>
        <end position="18"/>
    </location>
</feature>
<protein>
    <recommendedName>
        <fullName evidence="5">ATP synthase subunit f, mitochondrial</fullName>
    </recommendedName>
</protein>
<dbReference type="PANTHER" id="PTHR16270">
    <property type="entry name" value="HYPOTHETICAL LOC287798"/>
    <property type="match status" value="1"/>
</dbReference>
<dbReference type="InterPro" id="IPR037694">
    <property type="entry name" value="MTNAP1"/>
</dbReference>
<dbReference type="OrthoDB" id="8921675at2759"/>
<dbReference type="EMBL" id="WNTK01000013">
    <property type="protein sequence ID" value="KAG9473530.1"/>
    <property type="molecule type" value="Genomic_DNA"/>
</dbReference>
<sequence length="439" mass="48403">MMRHVFLFLLVIKDPSSPMEVCPFCGKAFKRLKSHLPHCKMADTKTTTPEKDCRDKSMTANPVPMQETDTTLPVVEKQNLKAKGKSKIEGPKSHIWQDKKITLSQTTQLKVGKVVSENTLTQKKAGGATGLSKKAPPTTRRTSRVVTLTEKQCEDQVTLTESNAPIRQALLVAPNLERMVPTNVDSPRVGNNCQTAKVEENLEGHQARLSSEQDTVESSVKYIGVGDDPQGRFNVQVEVNQNSEPRSLSGSNKASMVFGRPTSFSQEGAKIQVPGISPTVCNMEAEMCNIKALRTIEKSVGIKMDMLSPPKAVQIDGPLGLQWTPQLYSSYVQLQVVPGRQDQWDLEGRGTKTLEPIGSLPELCKAGFKESIVEKPPTSKRLMDVRLGELPAWLAKRSFSPKKFPEFMANGERANDLVLPVETLWENGTCSSAYCCATF</sequence>
<organism evidence="3 4">
    <name type="scientific">Eleutherodactylus coqui</name>
    <name type="common">Puerto Rican coqui</name>
    <dbReference type="NCBI Taxonomy" id="57060"/>
    <lineage>
        <taxon>Eukaryota</taxon>
        <taxon>Metazoa</taxon>
        <taxon>Chordata</taxon>
        <taxon>Craniata</taxon>
        <taxon>Vertebrata</taxon>
        <taxon>Euteleostomi</taxon>
        <taxon>Amphibia</taxon>
        <taxon>Batrachia</taxon>
        <taxon>Anura</taxon>
        <taxon>Neobatrachia</taxon>
        <taxon>Hyloidea</taxon>
        <taxon>Eleutherodactylidae</taxon>
        <taxon>Eleutherodactylinae</taxon>
        <taxon>Eleutherodactylus</taxon>
        <taxon>Eleutherodactylus</taxon>
    </lineage>
</organism>
<reference evidence="3" key="1">
    <citation type="thesis" date="2020" institute="ProQuest LLC" country="789 East Eisenhower Parkway, Ann Arbor, MI, USA">
        <title>Comparative Genomics and Chromosome Evolution.</title>
        <authorList>
            <person name="Mudd A.B."/>
        </authorList>
    </citation>
    <scope>NUCLEOTIDE SEQUENCE</scope>
    <source>
        <strain evidence="3">HN-11 Male</strain>
        <tissue evidence="3">Kidney and liver</tissue>
    </source>
</reference>
<evidence type="ECO:0000256" key="1">
    <source>
        <dbReference type="SAM" id="MobiDB-lite"/>
    </source>
</evidence>
<feature type="region of interest" description="Disordered" evidence="1">
    <location>
        <begin position="43"/>
        <end position="65"/>
    </location>
</feature>
<evidence type="ECO:0000256" key="2">
    <source>
        <dbReference type="SAM" id="SignalP"/>
    </source>
</evidence>
<feature type="chain" id="PRO_5035209455" description="ATP synthase subunit f, mitochondrial" evidence="2">
    <location>
        <begin position="19"/>
        <end position="439"/>
    </location>
</feature>
<proteinExistence type="predicted"/>
<feature type="compositionally biased region" description="Basic and acidic residues" evidence="1">
    <location>
        <begin position="43"/>
        <end position="57"/>
    </location>
</feature>
<gene>
    <name evidence="3" type="ORF">GDO78_004042</name>
</gene>